<dbReference type="RefSeq" id="WP_343790561.1">
    <property type="nucleotide sequence ID" value="NZ_BAAAFH010000022.1"/>
</dbReference>
<dbReference type="Pfam" id="PF18962">
    <property type="entry name" value="Por_Secre_tail"/>
    <property type="match status" value="1"/>
</dbReference>
<organism evidence="4 5">
    <name type="scientific">Wandonia haliotis</name>
    <dbReference type="NCBI Taxonomy" id="574963"/>
    <lineage>
        <taxon>Bacteria</taxon>
        <taxon>Pseudomonadati</taxon>
        <taxon>Bacteroidota</taxon>
        <taxon>Flavobacteriia</taxon>
        <taxon>Flavobacteriales</taxon>
        <taxon>Crocinitomicaceae</taxon>
        <taxon>Wandonia</taxon>
    </lineage>
</organism>
<keyword evidence="5" id="KW-1185">Reference proteome</keyword>
<reference evidence="4 5" key="1">
    <citation type="journal article" date="2019" name="Int. J. Syst. Evol. Microbiol.">
        <title>The Global Catalogue of Microorganisms (GCM) 10K type strain sequencing project: providing services to taxonomists for standard genome sequencing and annotation.</title>
        <authorList>
            <consortium name="The Broad Institute Genomics Platform"/>
            <consortium name="The Broad Institute Genome Sequencing Center for Infectious Disease"/>
            <person name="Wu L."/>
            <person name="Ma J."/>
        </authorList>
    </citation>
    <scope>NUCLEOTIDE SEQUENCE [LARGE SCALE GENOMIC DNA]</scope>
    <source>
        <strain evidence="4 5">JCM 16083</strain>
    </source>
</reference>
<dbReference type="NCBIfam" id="TIGR04183">
    <property type="entry name" value="Por_Secre_tail"/>
    <property type="match status" value="1"/>
</dbReference>
<sequence length="904" mass="94781">MKLFITLKSKRIVTLGLFFLTILFFLPNGFSQVTITLGSGTSTSSQSGLAAINTEFTDSRAQYVIRRADIINAGGITGNITSLALYVTGTPGRNMQGFSVKMKNTTVATPAGMDDVGLTTVYYNSSEPTGNFSSGGWRTITFSTPFGWNGCDNLLVDICFDNSGYTAGGAVRVYNAGYRTTSYEYMDHGDERPVEVGCTMPNYHDHFSNSRPQMRLTIVPGSGPVPTQVGSTASANGTIPAAPSCTNWSGTWCAGSGTHSVLSLTNGVNYTVENLGTAACGTAMSTAYMQAWGAGTTCSGFGTLSSVGTNSVSFNANRNGAHRINVTTNMCSSAANTCGGATGHDFTGQSAVLRYRQNTTVTNTTSTAGICSGGTLPLTYTLGGAHNNPTVNWSIVSGGGSFSGSNYLPGAYTGAVTLRATVGYCSSDVSFTVGSPSTAPTSVTGGGTYCQGNQVTLTQSGGTLVSGAHYEWFSGSCGSTVIGTGPSINVSPGSGTTYYVRASSSGGCPASTCASTSVTVPNPSGFLSIDGESATCVVSENGWVHFYNSVSGRLLCAINSHGQNLGNVTATSYVQVAPFEIDACAIPTPQNRTAVLGRRWVITPQIQPSGSVDVRLYFDGGEYSALSPVANSNANMNDNTVTYGDLYLSKYSNPSAPSLVNSVATDNCPSGVTTIWNNSGSGTASSVISGFDANGLYTEYTISGFSEFWLHGSSINSPLPVTLTGFRAECMPAGGVELSWETATEQHSSHYVIERSRDGYEWDYVGELAGAGTTNTESAYVYRDASVQGNGMYYRLIQVDTDGAETLYGPVQSSCEATEDILHVYPNPASDELFVEIAVKESLGSVRIGLYDMSGKRVYAQGTELVKGQTLVQLHNLGVSRGVYLLRIDSDKEHTLKPVKVVIK</sequence>
<evidence type="ECO:0000256" key="1">
    <source>
        <dbReference type="ARBA" id="ARBA00022729"/>
    </source>
</evidence>
<proteinExistence type="predicted"/>
<feature type="domain" description="Secretion system C-terminal sorting" evidence="2">
    <location>
        <begin position="824"/>
        <end position="897"/>
    </location>
</feature>
<evidence type="ECO:0000259" key="2">
    <source>
        <dbReference type="Pfam" id="PF18962"/>
    </source>
</evidence>
<gene>
    <name evidence="4" type="ORF">GCM10009118_32670</name>
</gene>
<feature type="domain" description="Ig-like" evidence="3">
    <location>
        <begin position="439"/>
        <end position="520"/>
    </location>
</feature>
<protein>
    <recommendedName>
        <fullName evidence="6">T9SS type A sorting domain-containing protein</fullName>
    </recommendedName>
</protein>
<evidence type="ECO:0000313" key="5">
    <source>
        <dbReference type="Proteomes" id="UP001501126"/>
    </source>
</evidence>
<dbReference type="EMBL" id="BAAAFH010000022">
    <property type="protein sequence ID" value="GAA0876857.1"/>
    <property type="molecule type" value="Genomic_DNA"/>
</dbReference>
<keyword evidence="1" id="KW-0732">Signal</keyword>
<dbReference type="Proteomes" id="UP001501126">
    <property type="component" value="Unassembled WGS sequence"/>
</dbReference>
<name>A0ABN1MV65_9FLAO</name>
<dbReference type="Pfam" id="PF19081">
    <property type="entry name" value="Ig_7"/>
    <property type="match status" value="1"/>
</dbReference>
<comment type="caution">
    <text evidence="4">The sequence shown here is derived from an EMBL/GenBank/DDBJ whole genome shotgun (WGS) entry which is preliminary data.</text>
</comment>
<evidence type="ECO:0000313" key="4">
    <source>
        <dbReference type="EMBL" id="GAA0876857.1"/>
    </source>
</evidence>
<evidence type="ECO:0008006" key="6">
    <source>
        <dbReference type="Google" id="ProtNLM"/>
    </source>
</evidence>
<accession>A0ABN1MV65</accession>
<dbReference type="InterPro" id="IPR026444">
    <property type="entry name" value="Secre_tail"/>
</dbReference>
<evidence type="ECO:0000259" key="3">
    <source>
        <dbReference type="Pfam" id="PF19081"/>
    </source>
</evidence>
<dbReference type="InterPro" id="IPR044023">
    <property type="entry name" value="Ig_7"/>
</dbReference>